<reference evidence="1" key="1">
    <citation type="journal article" date="2020" name="Nature">
        <title>Giant virus diversity and host interactions through global metagenomics.</title>
        <authorList>
            <person name="Schulz F."/>
            <person name="Roux S."/>
            <person name="Paez-Espino D."/>
            <person name="Jungbluth S."/>
            <person name="Walsh D.A."/>
            <person name="Denef V.J."/>
            <person name="McMahon K.D."/>
            <person name="Konstantinidis K.T."/>
            <person name="Eloe-Fadrosh E.A."/>
            <person name="Kyrpides N.C."/>
            <person name="Woyke T."/>
        </authorList>
    </citation>
    <scope>NUCLEOTIDE SEQUENCE</scope>
    <source>
        <strain evidence="1">GVMAG-M-3300014204-73</strain>
    </source>
</reference>
<evidence type="ECO:0000313" key="1">
    <source>
        <dbReference type="EMBL" id="QHS92671.1"/>
    </source>
</evidence>
<name>A0A6C0BLP9_9ZZZZ</name>
<dbReference type="AlphaFoldDB" id="A0A6C0BLP9"/>
<protein>
    <submittedName>
        <fullName evidence="1">Uncharacterized protein</fullName>
    </submittedName>
</protein>
<organism evidence="1">
    <name type="scientific">viral metagenome</name>
    <dbReference type="NCBI Taxonomy" id="1070528"/>
    <lineage>
        <taxon>unclassified sequences</taxon>
        <taxon>metagenomes</taxon>
        <taxon>organismal metagenomes</taxon>
    </lineage>
</organism>
<dbReference type="EMBL" id="MN739185">
    <property type="protein sequence ID" value="QHS92671.1"/>
    <property type="molecule type" value="Genomic_DNA"/>
</dbReference>
<accession>A0A6C0BLP9</accession>
<sequence>MSKPVSKWDNEGRLREDHCEIQVADQEARRGGEYQLSGYDSNRQDYINNMNDRMHFQKVYRDQTHAVDDETALFLSQSTNPRYLNQLYTRPYAGFFCGPGMPSLGNKDVESALQQSLLTNLRQHSCEACRGKPAHRYYHLPDYGNPQKVEKIIQPSPENGGWIRGGAPTRDLVRRVDYLKRCGNQLNAHMIYKGD</sequence>
<proteinExistence type="predicted"/>